<dbReference type="OrthoDB" id="9180959at2"/>
<evidence type="ECO:0000256" key="4">
    <source>
        <dbReference type="SAM" id="Phobius"/>
    </source>
</evidence>
<evidence type="ECO:0000256" key="3">
    <source>
        <dbReference type="SAM" id="MobiDB-lite"/>
    </source>
</evidence>
<comment type="similarity">
    <text evidence="1">Belongs to the bacterial solute-binding protein 3 family.</text>
</comment>
<feature type="transmembrane region" description="Helical" evidence="4">
    <location>
        <begin position="498"/>
        <end position="516"/>
    </location>
</feature>
<keyword evidence="4" id="KW-0812">Transmembrane</keyword>
<dbReference type="PROSITE" id="PS50887">
    <property type="entry name" value="GGDEF"/>
    <property type="match status" value="1"/>
</dbReference>
<dbReference type="Pfam" id="PF00497">
    <property type="entry name" value="SBP_bac_3"/>
    <property type="match status" value="2"/>
</dbReference>
<sequence>MNRQYRSGVMVFILIHLISFAVHASPLVGVKKSDRLTVSTEADDIVTRVLFDNIGDKFGLKIDYIDQPNFDAILNSVESGESDFAANVTYTESRSQRFDFSQPTNIEYTYLYSYEYLELSEISTLGVPEGTIYSDLISINYPSIELVLYNGHDQAFQLLHSGDVDGVIDAINQLKPLLLKGLNAQLLNDHLSIQPVSIITPKGRHHELLPKIVDFVHSAPIQKQLRESIERYQLDIRTQALRQSVIDSNVNLSRTLKVKLENLNPYAFYTSDGSVHGVSADLMKSSCELLMVKCEIVSTENETWESMYNDLRDKKIDLLAPVAISEQRKPLMYFTDTHYQSKAILIKREGYKDNVYRNVAELVIERIGVIKDGFVHELFSQLLPNKEFVFYESTEDKIQGLLNGEVDYITISVSNFNRELKKSEHLLPLVKDALIGDFYTVDIGFAFPKNEFGAQLAPLFDQALKIIDVKKILARYDLQPDWRSTLVAEKRFARRTQWLFTLVIAFMLIVSMYLHVQSNTDNLTRLKNRRALHRKYRAGIGANLTLIYLDINKFKEINDTYGHEVGDDVLLQVSYKIRKVWRGGCYRIGGDEFILVGSIKAKHLHTIVSILSEVDYHHLKQGIRLDIDIAIGVSSPRTRFMSLESVMDQADKAMYKDKHGEQRHKEAANQDYSSNVQRI</sequence>
<feature type="domain" description="GGDEF" evidence="5">
    <location>
        <begin position="542"/>
        <end position="671"/>
    </location>
</feature>
<dbReference type="Gene3D" id="3.30.70.270">
    <property type="match status" value="1"/>
</dbReference>
<dbReference type="InterPro" id="IPR000160">
    <property type="entry name" value="GGDEF_dom"/>
</dbReference>
<dbReference type="SUPFAM" id="SSF53850">
    <property type="entry name" value="Periplasmic binding protein-like II"/>
    <property type="match status" value="2"/>
</dbReference>
<name>A0A1E5BC20_9VIBR</name>
<dbReference type="RefSeq" id="WP_017040912.1">
    <property type="nucleotide sequence ID" value="NZ_AJYQ02000119.1"/>
</dbReference>
<gene>
    <name evidence="6" type="ORF">A1QO_12370</name>
</gene>
<keyword evidence="4" id="KW-1133">Transmembrane helix</keyword>
<keyword evidence="4" id="KW-0472">Membrane</keyword>
<dbReference type="NCBIfam" id="TIGR00254">
    <property type="entry name" value="GGDEF"/>
    <property type="match status" value="1"/>
</dbReference>
<dbReference type="PANTHER" id="PTHR35936:SF37">
    <property type="entry name" value="AMINO ACID ABC TRANSPORTER SUBSTRATE-BINDING PROTEIN"/>
    <property type="match status" value="1"/>
</dbReference>
<dbReference type="CDD" id="cd01949">
    <property type="entry name" value="GGDEF"/>
    <property type="match status" value="1"/>
</dbReference>
<evidence type="ECO:0000256" key="2">
    <source>
        <dbReference type="ARBA" id="ARBA00022729"/>
    </source>
</evidence>
<keyword evidence="2" id="KW-0732">Signal</keyword>
<dbReference type="STRING" id="1187848.A1QO_12370"/>
<evidence type="ECO:0000256" key="1">
    <source>
        <dbReference type="ARBA" id="ARBA00010333"/>
    </source>
</evidence>
<feature type="compositionally biased region" description="Basic and acidic residues" evidence="3">
    <location>
        <begin position="656"/>
        <end position="668"/>
    </location>
</feature>
<feature type="compositionally biased region" description="Polar residues" evidence="3">
    <location>
        <begin position="670"/>
        <end position="679"/>
    </location>
</feature>
<dbReference type="SUPFAM" id="SSF55073">
    <property type="entry name" value="Nucleotide cyclase"/>
    <property type="match status" value="1"/>
</dbReference>
<dbReference type="InterPro" id="IPR001638">
    <property type="entry name" value="Solute-binding_3/MltF_N"/>
</dbReference>
<feature type="region of interest" description="Disordered" evidence="3">
    <location>
        <begin position="656"/>
        <end position="679"/>
    </location>
</feature>
<evidence type="ECO:0000259" key="5">
    <source>
        <dbReference type="PROSITE" id="PS50887"/>
    </source>
</evidence>
<organism evidence="6 7">
    <name type="scientific">Vibrio genomosp. F10 str. ZF-129</name>
    <dbReference type="NCBI Taxonomy" id="1187848"/>
    <lineage>
        <taxon>Bacteria</taxon>
        <taxon>Pseudomonadati</taxon>
        <taxon>Pseudomonadota</taxon>
        <taxon>Gammaproteobacteria</taxon>
        <taxon>Vibrionales</taxon>
        <taxon>Vibrionaceae</taxon>
        <taxon>Vibrio</taxon>
    </lineage>
</organism>
<dbReference type="Pfam" id="PF00990">
    <property type="entry name" value="GGDEF"/>
    <property type="match status" value="1"/>
</dbReference>
<dbReference type="InterPro" id="IPR043128">
    <property type="entry name" value="Rev_trsase/Diguanyl_cyclase"/>
</dbReference>
<evidence type="ECO:0000313" key="7">
    <source>
        <dbReference type="Proteomes" id="UP000094741"/>
    </source>
</evidence>
<dbReference type="SMART" id="SM00267">
    <property type="entry name" value="GGDEF"/>
    <property type="match status" value="1"/>
</dbReference>
<dbReference type="SMART" id="SM00062">
    <property type="entry name" value="PBPb"/>
    <property type="match status" value="2"/>
</dbReference>
<dbReference type="eggNOG" id="COG2199">
    <property type="taxonomic scope" value="Bacteria"/>
</dbReference>
<dbReference type="Proteomes" id="UP000094741">
    <property type="component" value="Unassembled WGS sequence"/>
</dbReference>
<proteinExistence type="inferred from homology"/>
<comment type="caution">
    <text evidence="6">The sequence shown here is derived from an EMBL/GenBank/DDBJ whole genome shotgun (WGS) entry which is preliminary data.</text>
</comment>
<accession>A0A1E5BC20</accession>
<dbReference type="Gene3D" id="3.40.190.10">
    <property type="entry name" value="Periplasmic binding protein-like II"/>
    <property type="match status" value="4"/>
</dbReference>
<dbReference type="AlphaFoldDB" id="A0A1E5BC20"/>
<reference evidence="6 7" key="1">
    <citation type="journal article" date="2012" name="Science">
        <title>Ecological populations of bacteria act as socially cohesive units of antibiotic production and resistance.</title>
        <authorList>
            <person name="Cordero O.X."/>
            <person name="Wildschutte H."/>
            <person name="Kirkup B."/>
            <person name="Proehl S."/>
            <person name="Ngo L."/>
            <person name="Hussain F."/>
            <person name="Le Roux F."/>
            <person name="Mincer T."/>
            <person name="Polz M.F."/>
        </authorList>
    </citation>
    <scope>NUCLEOTIDE SEQUENCE [LARGE SCALE GENOMIC DNA]</scope>
    <source>
        <strain evidence="6 7">ZF-129</strain>
    </source>
</reference>
<dbReference type="PANTHER" id="PTHR35936">
    <property type="entry name" value="MEMBRANE-BOUND LYTIC MUREIN TRANSGLYCOSYLASE F"/>
    <property type="match status" value="1"/>
</dbReference>
<evidence type="ECO:0000313" key="6">
    <source>
        <dbReference type="EMBL" id="OEE31927.1"/>
    </source>
</evidence>
<dbReference type="EMBL" id="AJYQ02000119">
    <property type="protein sequence ID" value="OEE31927.1"/>
    <property type="molecule type" value="Genomic_DNA"/>
</dbReference>
<dbReference type="InterPro" id="IPR029787">
    <property type="entry name" value="Nucleotide_cyclase"/>
</dbReference>
<dbReference type="eggNOG" id="COG0834">
    <property type="taxonomic scope" value="Bacteria"/>
</dbReference>
<protein>
    <submittedName>
        <fullName evidence="6">Diguanylate cyclase</fullName>
    </submittedName>
</protein>